<sequence length="77" mass="8849">MWTTAGIVSFVTYGLTRLATNPEHAWRAWLVILSLCLVMGGHIIQLWNLYFKARKQAKQQLTKNEEELVTLKSSTDQ</sequence>
<evidence type="ECO:0000313" key="3">
    <source>
        <dbReference type="Proteomes" id="UP000663828"/>
    </source>
</evidence>
<gene>
    <name evidence="2" type="ORF">XAT740_LOCUS60178</name>
</gene>
<dbReference type="EMBL" id="CAJNOR010014601">
    <property type="protein sequence ID" value="CAF1678995.1"/>
    <property type="molecule type" value="Genomic_DNA"/>
</dbReference>
<accession>A0A816GRZ1</accession>
<feature type="transmembrane region" description="Helical" evidence="1">
    <location>
        <begin position="28"/>
        <end position="51"/>
    </location>
</feature>
<name>A0A816GRZ1_ADIRI</name>
<dbReference type="AlphaFoldDB" id="A0A816GRZ1"/>
<keyword evidence="1" id="KW-0472">Membrane</keyword>
<proteinExistence type="predicted"/>
<evidence type="ECO:0000313" key="2">
    <source>
        <dbReference type="EMBL" id="CAF1678995.1"/>
    </source>
</evidence>
<reference evidence="2" key="1">
    <citation type="submission" date="2021-02" db="EMBL/GenBank/DDBJ databases">
        <authorList>
            <person name="Nowell W R."/>
        </authorList>
    </citation>
    <scope>NUCLEOTIDE SEQUENCE</scope>
</reference>
<keyword evidence="3" id="KW-1185">Reference proteome</keyword>
<dbReference type="Proteomes" id="UP000663828">
    <property type="component" value="Unassembled WGS sequence"/>
</dbReference>
<keyword evidence="1" id="KW-0812">Transmembrane</keyword>
<organism evidence="2 3">
    <name type="scientific">Adineta ricciae</name>
    <name type="common">Rotifer</name>
    <dbReference type="NCBI Taxonomy" id="249248"/>
    <lineage>
        <taxon>Eukaryota</taxon>
        <taxon>Metazoa</taxon>
        <taxon>Spiralia</taxon>
        <taxon>Gnathifera</taxon>
        <taxon>Rotifera</taxon>
        <taxon>Eurotatoria</taxon>
        <taxon>Bdelloidea</taxon>
        <taxon>Adinetida</taxon>
        <taxon>Adinetidae</taxon>
        <taxon>Adineta</taxon>
    </lineage>
</organism>
<keyword evidence="1" id="KW-1133">Transmembrane helix</keyword>
<evidence type="ECO:0000256" key="1">
    <source>
        <dbReference type="SAM" id="Phobius"/>
    </source>
</evidence>
<protein>
    <submittedName>
        <fullName evidence="2">Uncharacterized protein</fullName>
    </submittedName>
</protein>
<comment type="caution">
    <text evidence="2">The sequence shown here is derived from an EMBL/GenBank/DDBJ whole genome shotgun (WGS) entry which is preliminary data.</text>
</comment>